<evidence type="ECO:0000313" key="1">
    <source>
        <dbReference type="Ensembl" id="ENSAPEP00000031351.1"/>
    </source>
</evidence>
<dbReference type="Ensembl" id="ENSAPET00000032182.1">
    <property type="protein sequence ID" value="ENSAPEP00000031351.1"/>
    <property type="gene ID" value="ENSAPEG00000022264.1"/>
</dbReference>
<reference evidence="1" key="3">
    <citation type="submission" date="2025-09" db="UniProtKB">
        <authorList>
            <consortium name="Ensembl"/>
        </authorList>
    </citation>
    <scope>IDENTIFICATION</scope>
</reference>
<sequence length="112" mass="12951">MAKLKLRDSDLCWRCHRSKGTLSHMLYDCHLTQNLWKTIIGFVNKVLGTKFVQNPAVCPLGIGVREEGLTVQQTLWCRLAISTGGIYMYRSIYTNEIFIKVFLFLMCVHYFG</sequence>
<accession>A0A3P8U3C8</accession>
<reference evidence="1 2" key="1">
    <citation type="submission" date="2018-03" db="EMBL/GenBank/DDBJ databases">
        <title>Finding Nemo's genes: A chromosome-scale reference assembly of the genome of the orange clownfish Amphiprion percula.</title>
        <authorList>
            <person name="Lehmann R."/>
        </authorList>
    </citation>
    <scope>NUCLEOTIDE SEQUENCE</scope>
</reference>
<dbReference type="OMA" id="ELCWRCE"/>
<organism evidence="1 2">
    <name type="scientific">Amphiprion percula</name>
    <name type="common">Orange clownfish</name>
    <name type="synonym">Lutjanus percula</name>
    <dbReference type="NCBI Taxonomy" id="161767"/>
    <lineage>
        <taxon>Eukaryota</taxon>
        <taxon>Metazoa</taxon>
        <taxon>Chordata</taxon>
        <taxon>Craniata</taxon>
        <taxon>Vertebrata</taxon>
        <taxon>Euteleostomi</taxon>
        <taxon>Actinopterygii</taxon>
        <taxon>Neopterygii</taxon>
        <taxon>Teleostei</taxon>
        <taxon>Neoteleostei</taxon>
        <taxon>Acanthomorphata</taxon>
        <taxon>Ovalentaria</taxon>
        <taxon>Pomacentridae</taxon>
        <taxon>Amphiprion</taxon>
    </lineage>
</organism>
<name>A0A3P8U3C8_AMPPE</name>
<protein>
    <recommendedName>
        <fullName evidence="3">Reverse transcriptase zinc-binding domain-containing protein</fullName>
    </recommendedName>
</protein>
<dbReference type="Proteomes" id="UP000265080">
    <property type="component" value="Chromosome 5"/>
</dbReference>
<proteinExistence type="predicted"/>
<evidence type="ECO:0008006" key="3">
    <source>
        <dbReference type="Google" id="ProtNLM"/>
    </source>
</evidence>
<keyword evidence="2" id="KW-1185">Reference proteome</keyword>
<dbReference type="GeneTree" id="ENSGT00940000177400"/>
<evidence type="ECO:0000313" key="2">
    <source>
        <dbReference type="Proteomes" id="UP000265080"/>
    </source>
</evidence>
<reference evidence="1" key="2">
    <citation type="submission" date="2025-08" db="UniProtKB">
        <authorList>
            <consortium name="Ensembl"/>
        </authorList>
    </citation>
    <scope>IDENTIFICATION</scope>
</reference>
<dbReference type="AlphaFoldDB" id="A0A3P8U3C8"/>